<dbReference type="EMBL" id="LR796259">
    <property type="protein sequence ID" value="CAB4132190.1"/>
    <property type="molecule type" value="Genomic_DNA"/>
</dbReference>
<evidence type="ECO:0000313" key="5">
    <source>
        <dbReference type="EMBL" id="CAB4132190.1"/>
    </source>
</evidence>
<dbReference type="InterPro" id="IPR054612">
    <property type="entry name" value="Phage_capsid-like_C"/>
</dbReference>
<evidence type="ECO:0000256" key="2">
    <source>
        <dbReference type="ARBA" id="ARBA00022844"/>
    </source>
</evidence>
<dbReference type="SUPFAM" id="SSF56563">
    <property type="entry name" value="Major capsid protein gp5"/>
    <property type="match status" value="1"/>
</dbReference>
<dbReference type="Pfam" id="PF05065">
    <property type="entry name" value="Phage_capsid"/>
    <property type="match status" value="1"/>
</dbReference>
<keyword evidence="2" id="KW-0946">Virion</keyword>
<reference evidence="5" key="1">
    <citation type="submission" date="2020-04" db="EMBL/GenBank/DDBJ databases">
        <authorList>
            <person name="Chiriac C."/>
            <person name="Salcher M."/>
            <person name="Ghai R."/>
            <person name="Kavagutti S V."/>
        </authorList>
    </citation>
    <scope>NUCLEOTIDE SEQUENCE</scope>
</reference>
<name>A0A6J5LH19_9CAUD</name>
<sequence>MNLSDRIKAAQEQLVKAKDDLLAVTKQLEDTPDDDSLLAQCDQLSLNVETQTKSLESLQKAESALATRAAATPAIVTAKHLGGRADADVMFKSIAAVAEAHVKRVSVESIVADRYKSDDAISSVVKSVTAPAYTNVTGWAQELVRETYGAFMDTIKPESVIPKLGMNTYSFDGFQSIKIPMRAGQEPNLAGAFRTEGSPIPVKQLGFTSKILTPKSMGVISAFSNELFERSTPNILDIIRSAIISDTAIALDTKFLSSDAAITGEAPAGIQNGLAAGNTAASTGNTVADIYADLRARLQAMSSVNLGRKPVWIMNPARAWGLQLAVNAVGAPAFPEIATSNTLIGAPVVTSTNVPADVVYLVDAAELYFAGGVPQFYGTDVATLHMESATPLEITGNTSPASVASPVRSLYQTNTAAIRAVWQLDWTVNRAGCVQTITGCAW</sequence>
<dbReference type="Gene3D" id="3.30.2320.10">
    <property type="entry name" value="hypothetical protein PF0899 domain"/>
    <property type="match status" value="1"/>
</dbReference>
<dbReference type="NCBIfam" id="TIGR01554">
    <property type="entry name" value="major_cap_HK97"/>
    <property type="match status" value="1"/>
</dbReference>
<evidence type="ECO:0000256" key="1">
    <source>
        <dbReference type="ARBA" id="ARBA00004328"/>
    </source>
</evidence>
<proteinExistence type="predicted"/>
<accession>A0A6J5LH19</accession>
<keyword evidence="3" id="KW-0175">Coiled coil</keyword>
<comment type="subcellular location">
    <subcellularLocation>
        <location evidence="1">Virion</location>
    </subcellularLocation>
</comment>
<protein>
    <submittedName>
        <fullName evidence="5">Major_cap_HK97, phage major capsid protein, HK97 family</fullName>
    </submittedName>
</protein>
<gene>
    <name evidence="5" type="ORF">UFOVP139_5</name>
</gene>
<dbReference type="GO" id="GO:0044423">
    <property type="term" value="C:virion component"/>
    <property type="evidence" value="ECO:0007669"/>
    <property type="project" value="UniProtKB-KW"/>
</dbReference>
<feature type="domain" description="Phage capsid-like C-terminal" evidence="4">
    <location>
        <begin position="150"/>
        <end position="363"/>
    </location>
</feature>
<evidence type="ECO:0000256" key="3">
    <source>
        <dbReference type="SAM" id="Coils"/>
    </source>
</evidence>
<organism evidence="5">
    <name type="scientific">uncultured Caudovirales phage</name>
    <dbReference type="NCBI Taxonomy" id="2100421"/>
    <lineage>
        <taxon>Viruses</taxon>
        <taxon>Duplodnaviria</taxon>
        <taxon>Heunggongvirae</taxon>
        <taxon>Uroviricota</taxon>
        <taxon>Caudoviricetes</taxon>
        <taxon>Peduoviridae</taxon>
        <taxon>Maltschvirus</taxon>
        <taxon>Maltschvirus maltsch</taxon>
    </lineage>
</organism>
<evidence type="ECO:0000259" key="4">
    <source>
        <dbReference type="Pfam" id="PF05065"/>
    </source>
</evidence>
<feature type="coiled-coil region" evidence="3">
    <location>
        <begin position="7"/>
        <end position="61"/>
    </location>
</feature>
<dbReference type="InterPro" id="IPR024455">
    <property type="entry name" value="Phage_capsid"/>
</dbReference>